<comment type="caution">
    <text evidence="4">The sequence shown here is derived from an EMBL/GenBank/DDBJ whole genome shotgun (WGS) entry which is preliminary data.</text>
</comment>
<protein>
    <submittedName>
        <fullName evidence="4">2-hydroxyacid dehydrogenase</fullName>
    </submittedName>
</protein>
<dbReference type="Pfam" id="PF02826">
    <property type="entry name" value="2-Hacid_dh_C"/>
    <property type="match status" value="1"/>
</dbReference>
<dbReference type="Proteomes" id="UP001596220">
    <property type="component" value="Unassembled WGS sequence"/>
</dbReference>
<dbReference type="SUPFAM" id="SSF52283">
    <property type="entry name" value="Formate/glycerate dehydrogenase catalytic domain-like"/>
    <property type="match status" value="1"/>
</dbReference>
<dbReference type="PROSITE" id="PS00671">
    <property type="entry name" value="D_2_HYDROXYACID_DH_3"/>
    <property type="match status" value="1"/>
</dbReference>
<evidence type="ECO:0000313" key="5">
    <source>
        <dbReference type="Proteomes" id="UP001596220"/>
    </source>
</evidence>
<dbReference type="InterPro" id="IPR050223">
    <property type="entry name" value="D-isomer_2-hydroxyacid_DH"/>
</dbReference>
<dbReference type="PANTHER" id="PTHR10996">
    <property type="entry name" value="2-HYDROXYACID DEHYDROGENASE-RELATED"/>
    <property type="match status" value="1"/>
</dbReference>
<dbReference type="RefSeq" id="WP_380641538.1">
    <property type="nucleotide sequence ID" value="NZ_JBHSQO010000051.1"/>
</dbReference>
<accession>A0ABW1PES6</accession>
<proteinExistence type="predicted"/>
<dbReference type="InterPro" id="IPR029753">
    <property type="entry name" value="D-isomer_DH_CS"/>
</dbReference>
<feature type="domain" description="D-isomer specific 2-hydroxyacid dehydrogenase NAD-binding" evidence="3">
    <location>
        <begin position="112"/>
        <end position="278"/>
    </location>
</feature>
<dbReference type="EMBL" id="JBHSQO010000051">
    <property type="protein sequence ID" value="MFC6093900.1"/>
    <property type="molecule type" value="Genomic_DNA"/>
</dbReference>
<evidence type="ECO:0000256" key="1">
    <source>
        <dbReference type="ARBA" id="ARBA00023002"/>
    </source>
</evidence>
<evidence type="ECO:0000313" key="4">
    <source>
        <dbReference type="EMBL" id="MFC6093900.1"/>
    </source>
</evidence>
<dbReference type="InterPro" id="IPR006140">
    <property type="entry name" value="D-isomer_DH_NAD-bd"/>
</dbReference>
<dbReference type="InterPro" id="IPR036291">
    <property type="entry name" value="NAD(P)-bd_dom_sf"/>
</dbReference>
<dbReference type="SUPFAM" id="SSF51735">
    <property type="entry name" value="NAD(P)-binding Rossmann-fold domains"/>
    <property type="match status" value="1"/>
</dbReference>
<name>A0ABW1PES6_9PSEU</name>
<reference evidence="5" key="1">
    <citation type="journal article" date="2019" name="Int. J. Syst. Evol. Microbiol.">
        <title>The Global Catalogue of Microorganisms (GCM) 10K type strain sequencing project: providing services to taxonomists for standard genome sequencing and annotation.</title>
        <authorList>
            <consortium name="The Broad Institute Genomics Platform"/>
            <consortium name="The Broad Institute Genome Sequencing Center for Infectious Disease"/>
            <person name="Wu L."/>
            <person name="Ma J."/>
        </authorList>
    </citation>
    <scope>NUCLEOTIDE SEQUENCE [LARGE SCALE GENOMIC DNA]</scope>
    <source>
        <strain evidence="5">CGMCC 4.7246</strain>
    </source>
</reference>
<dbReference type="Gene3D" id="3.40.50.720">
    <property type="entry name" value="NAD(P)-binding Rossmann-like Domain"/>
    <property type="match status" value="2"/>
</dbReference>
<keyword evidence="2" id="KW-0520">NAD</keyword>
<dbReference type="PANTHER" id="PTHR10996:SF178">
    <property type="entry name" value="2-HYDROXYACID DEHYDROGENASE YGL185C-RELATED"/>
    <property type="match status" value="1"/>
</dbReference>
<dbReference type="CDD" id="cd12166">
    <property type="entry name" value="2-Hacid_dh_7"/>
    <property type="match status" value="1"/>
</dbReference>
<evidence type="ECO:0000256" key="2">
    <source>
        <dbReference type="ARBA" id="ARBA00023027"/>
    </source>
</evidence>
<evidence type="ECO:0000259" key="3">
    <source>
        <dbReference type="Pfam" id="PF02826"/>
    </source>
</evidence>
<keyword evidence="1" id="KW-0560">Oxidoreductase</keyword>
<gene>
    <name evidence="4" type="ORF">ACFP3R_31935</name>
</gene>
<sequence>MTLPHRGTDDELTVLVPDDLGVHVLSEVEGVRPVRYEPGRELPAEAARARVLVPKFLQGTDPAEVFAQLPALELVQLLSAGAERFIGAVPDGVLLSTCRGAHGGSTAEWAIGALLAVYRDFPVFERARQERRWDYHLTETLQDKEVLVVGAGDLGEQFRRRLEPFGASATMVGRTARPGVHGVDELPDLLGRFDAVLVVVPLTAETTGMVDAEFLSRMRDGAVLVNAARGAVVDTGALLAELGSGRLRAALDVTEPEPLPADHPLWSAPGLFLTPHVAGSCTGHAERAYAVVAAEVARFARGEQPANLVKGDY</sequence>
<organism evidence="4 5">
    <name type="scientific">Saccharothrix lopnurensis</name>
    <dbReference type="NCBI Taxonomy" id="1670621"/>
    <lineage>
        <taxon>Bacteria</taxon>
        <taxon>Bacillati</taxon>
        <taxon>Actinomycetota</taxon>
        <taxon>Actinomycetes</taxon>
        <taxon>Pseudonocardiales</taxon>
        <taxon>Pseudonocardiaceae</taxon>
        <taxon>Saccharothrix</taxon>
    </lineage>
</organism>
<keyword evidence="5" id="KW-1185">Reference proteome</keyword>